<feature type="chain" id="PRO_5004171978" description="DUF4148 domain-containing protein" evidence="1">
    <location>
        <begin position="25"/>
        <end position="82"/>
    </location>
</feature>
<protein>
    <recommendedName>
        <fullName evidence="4">DUF4148 domain-containing protein</fullName>
    </recommendedName>
</protein>
<evidence type="ECO:0008006" key="4">
    <source>
        <dbReference type="Google" id="ProtNLM"/>
    </source>
</evidence>
<gene>
    <name evidence="2" type="ORF">R2601_05448</name>
</gene>
<feature type="signal peptide" evidence="1">
    <location>
        <begin position="1"/>
        <end position="24"/>
    </location>
</feature>
<evidence type="ECO:0000256" key="1">
    <source>
        <dbReference type="SAM" id="SignalP"/>
    </source>
</evidence>
<dbReference type="HOGENOM" id="CLU_2555253_0_0_5"/>
<sequence length="82" mass="8340">MKNAAFLTVAALAAATAFSGAASAQTFNTGDFARAALEKIAPEADVADLTNAQAVAVYQAVQDENTAANRAASAEAMIKSYQ</sequence>
<dbReference type="GeneID" id="92502957"/>
<accession>Q0FLD4</accession>
<keyword evidence="3" id="KW-1185">Reference proteome</keyword>
<name>Q0FLD4_SALBH</name>
<dbReference type="eggNOG" id="ENOG50348AI">
    <property type="taxonomic scope" value="Bacteria"/>
</dbReference>
<keyword evidence="1" id="KW-0732">Signal</keyword>
<comment type="caution">
    <text evidence="2">The sequence shown here is derived from an EMBL/GenBank/DDBJ whole genome shotgun (WGS) entry which is preliminary data.</text>
</comment>
<dbReference type="EMBL" id="AATQ01000033">
    <property type="protein sequence ID" value="EAU45040.1"/>
    <property type="molecule type" value="Genomic_DNA"/>
</dbReference>
<evidence type="ECO:0000313" key="3">
    <source>
        <dbReference type="Proteomes" id="UP000006230"/>
    </source>
</evidence>
<evidence type="ECO:0000313" key="2">
    <source>
        <dbReference type="EMBL" id="EAU45040.1"/>
    </source>
</evidence>
<reference evidence="2 3" key="1">
    <citation type="journal article" date="2010" name="J. Bacteriol.">
        <title>Genome sequences of Pelagibaca bermudensis HTCC2601T and Maritimibacter alkaliphilus HTCC2654T, the type strains of two marine Roseobacter genera.</title>
        <authorList>
            <person name="Thrash J.C."/>
            <person name="Cho J.C."/>
            <person name="Ferriera S."/>
            <person name="Johnson J."/>
            <person name="Vergin K.L."/>
            <person name="Giovannoni S.J."/>
        </authorList>
    </citation>
    <scope>NUCLEOTIDE SEQUENCE [LARGE SCALE GENOMIC DNA]</scope>
    <source>
        <strain evidence="3">DSM 26914 / JCM 13377 / KCTC 12554 / HTCC2601</strain>
    </source>
</reference>
<dbReference type="Proteomes" id="UP000006230">
    <property type="component" value="Unassembled WGS sequence"/>
</dbReference>
<organism evidence="2 3">
    <name type="scientific">Salipiger bermudensis (strain DSM 26914 / JCM 13377 / KCTC 12554 / HTCC2601)</name>
    <name type="common">Pelagibaca bermudensis</name>
    <dbReference type="NCBI Taxonomy" id="314265"/>
    <lineage>
        <taxon>Bacteria</taxon>
        <taxon>Pseudomonadati</taxon>
        <taxon>Pseudomonadota</taxon>
        <taxon>Alphaproteobacteria</taxon>
        <taxon>Rhodobacterales</taxon>
        <taxon>Roseobacteraceae</taxon>
        <taxon>Salipiger</taxon>
    </lineage>
</organism>
<dbReference type="AlphaFoldDB" id="Q0FLD4"/>
<proteinExistence type="predicted"/>
<dbReference type="RefSeq" id="WP_007802852.1">
    <property type="nucleotide sequence ID" value="NZ_DS022277.1"/>
</dbReference>